<name>A0ABW9HSG4_9ACTN</name>
<feature type="region of interest" description="Disordered" evidence="1">
    <location>
        <begin position="40"/>
        <end position="73"/>
    </location>
</feature>
<evidence type="ECO:0000313" key="3">
    <source>
        <dbReference type="Proteomes" id="UP001631957"/>
    </source>
</evidence>
<dbReference type="EMBL" id="JBJVNI010000009">
    <property type="protein sequence ID" value="MFM9610751.1"/>
    <property type="molecule type" value="Genomic_DNA"/>
</dbReference>
<protein>
    <submittedName>
        <fullName evidence="2">Uncharacterized protein</fullName>
    </submittedName>
</protein>
<gene>
    <name evidence="2" type="ORF">ACKI18_18805</name>
</gene>
<comment type="caution">
    <text evidence="2">The sequence shown here is derived from an EMBL/GenBank/DDBJ whole genome shotgun (WGS) entry which is preliminary data.</text>
</comment>
<keyword evidence="3" id="KW-1185">Reference proteome</keyword>
<evidence type="ECO:0000256" key="1">
    <source>
        <dbReference type="SAM" id="MobiDB-lite"/>
    </source>
</evidence>
<accession>A0ABW9HSG4</accession>
<evidence type="ECO:0000313" key="2">
    <source>
        <dbReference type="EMBL" id="MFM9610751.1"/>
    </source>
</evidence>
<organism evidence="2 3">
    <name type="scientific">Streptomyces niveiscabiei</name>
    <dbReference type="NCBI Taxonomy" id="164115"/>
    <lineage>
        <taxon>Bacteria</taxon>
        <taxon>Bacillati</taxon>
        <taxon>Actinomycetota</taxon>
        <taxon>Actinomycetes</taxon>
        <taxon>Kitasatosporales</taxon>
        <taxon>Streptomycetaceae</taxon>
        <taxon>Streptomyces</taxon>
    </lineage>
</organism>
<dbReference type="RefSeq" id="WP_055721419.1">
    <property type="nucleotide sequence ID" value="NZ_JBJVNI010000009.1"/>
</dbReference>
<reference evidence="2 3" key="1">
    <citation type="submission" date="2024-12" db="EMBL/GenBank/DDBJ databases">
        <title>Forecasting of Potato common scab and diversities of Pathogenic streptomyces spp. in china.</title>
        <authorList>
            <person name="Handique U."/>
            <person name="Wu J."/>
        </authorList>
    </citation>
    <scope>NUCLEOTIDE SEQUENCE [LARGE SCALE GENOMIC DNA]</scope>
    <source>
        <strain evidence="2 3">ZRIMU1530</strain>
    </source>
</reference>
<dbReference type="Proteomes" id="UP001631957">
    <property type="component" value="Unassembled WGS sequence"/>
</dbReference>
<proteinExistence type="predicted"/>
<feature type="region of interest" description="Disordered" evidence="1">
    <location>
        <begin position="1"/>
        <end position="23"/>
    </location>
</feature>
<sequence length="73" mass="7501">MPVSAPTLETASTGHLTRLPLPPFIEDEPVGYGRRAQPGAHAVPLVDDDGPPVLRQHAPSTTSGSGVDGGYSV</sequence>